<dbReference type="InterPro" id="IPR042266">
    <property type="entry name" value="PPPDE_sf"/>
</dbReference>
<proteinExistence type="inferred from homology"/>
<feature type="region of interest" description="Disordered" evidence="4">
    <location>
        <begin position="147"/>
        <end position="177"/>
    </location>
</feature>
<dbReference type="PANTHER" id="PTHR12378:SF80">
    <property type="entry name" value="IP06716P-RELATED"/>
    <property type="match status" value="1"/>
</dbReference>
<protein>
    <recommendedName>
        <fullName evidence="5">PPPDE domain-containing protein</fullName>
    </recommendedName>
</protein>
<evidence type="ECO:0000313" key="7">
    <source>
        <dbReference type="Proteomes" id="UP000014680"/>
    </source>
</evidence>
<reference evidence="6 7" key="1">
    <citation type="submission" date="2012-10" db="EMBL/GenBank/DDBJ databases">
        <authorList>
            <person name="Zafar N."/>
            <person name="Inman J."/>
            <person name="Hall N."/>
            <person name="Lorenzi H."/>
            <person name="Caler E."/>
        </authorList>
    </citation>
    <scope>NUCLEOTIDE SEQUENCE [LARGE SCALE GENOMIC DNA]</scope>
    <source>
        <strain evidence="6 7">IP1</strain>
    </source>
</reference>
<evidence type="ECO:0000259" key="5">
    <source>
        <dbReference type="PROSITE" id="PS51858"/>
    </source>
</evidence>
<dbReference type="SMART" id="SM01179">
    <property type="entry name" value="DUF862"/>
    <property type="match status" value="1"/>
</dbReference>
<evidence type="ECO:0000313" key="6">
    <source>
        <dbReference type="EMBL" id="ELP86110.1"/>
    </source>
</evidence>
<gene>
    <name evidence="6" type="ORF">EIN_327670</name>
</gene>
<dbReference type="GeneID" id="14885088"/>
<dbReference type="Proteomes" id="UP000014680">
    <property type="component" value="Unassembled WGS sequence"/>
</dbReference>
<evidence type="ECO:0000256" key="4">
    <source>
        <dbReference type="SAM" id="MobiDB-lite"/>
    </source>
</evidence>
<dbReference type="Pfam" id="PF05903">
    <property type="entry name" value="Peptidase_C97"/>
    <property type="match status" value="1"/>
</dbReference>
<keyword evidence="7" id="KW-1185">Reference proteome</keyword>
<dbReference type="PROSITE" id="PS51858">
    <property type="entry name" value="PPPDE"/>
    <property type="match status" value="1"/>
</dbReference>
<dbReference type="GO" id="GO:0016579">
    <property type="term" value="P:protein deubiquitination"/>
    <property type="evidence" value="ECO:0007669"/>
    <property type="project" value="TreeGrafter"/>
</dbReference>
<keyword evidence="3" id="KW-0378">Hydrolase</keyword>
<feature type="domain" description="PPPDE" evidence="5">
    <location>
        <begin position="7"/>
        <end position="163"/>
    </location>
</feature>
<sequence>MRSVKGEPIILHVYDLMDNSYLYPFGLGAYHSGVCAYGREFTFSDGGVFDTRPRDVEAPFREEVQMGTFNGTYKEFQIAVDDLRTVFQRGTYNLYNKNCNCFSDALCKKLLQKGIPTWINRMAWYGNKYQEYFGTIDPKGGVAPVNSATTSNNYSNTNTQVEQGRKLSDTQQALPTDRETLRKLVAAQHKKKTEPNPEPPKKEV</sequence>
<accession>A0A0A1TXM7</accession>
<evidence type="ECO:0000256" key="2">
    <source>
        <dbReference type="ARBA" id="ARBA00022670"/>
    </source>
</evidence>
<dbReference type="EMBL" id="KB207015">
    <property type="protein sequence ID" value="ELP86110.1"/>
    <property type="molecule type" value="Genomic_DNA"/>
</dbReference>
<evidence type="ECO:0000256" key="1">
    <source>
        <dbReference type="ARBA" id="ARBA00008140"/>
    </source>
</evidence>
<evidence type="ECO:0000256" key="3">
    <source>
        <dbReference type="ARBA" id="ARBA00022801"/>
    </source>
</evidence>
<dbReference type="RefSeq" id="XP_004185456.1">
    <property type="nucleotide sequence ID" value="XM_004185408.1"/>
</dbReference>
<keyword evidence="2" id="KW-0645">Protease</keyword>
<dbReference type="PANTHER" id="PTHR12378">
    <property type="entry name" value="DESUMOYLATING ISOPEPTIDASE"/>
    <property type="match status" value="1"/>
</dbReference>
<dbReference type="AlphaFoldDB" id="A0A0A1TXM7"/>
<feature type="compositionally biased region" description="Low complexity" evidence="4">
    <location>
        <begin position="147"/>
        <end position="159"/>
    </location>
</feature>
<organism evidence="6 7">
    <name type="scientific">Entamoeba invadens IP1</name>
    <dbReference type="NCBI Taxonomy" id="370355"/>
    <lineage>
        <taxon>Eukaryota</taxon>
        <taxon>Amoebozoa</taxon>
        <taxon>Evosea</taxon>
        <taxon>Archamoebae</taxon>
        <taxon>Mastigamoebida</taxon>
        <taxon>Entamoebidae</taxon>
        <taxon>Entamoeba</taxon>
    </lineage>
</organism>
<dbReference type="InterPro" id="IPR008580">
    <property type="entry name" value="PPPDE_dom"/>
</dbReference>
<dbReference type="KEGG" id="eiv:EIN_327670"/>
<name>A0A0A1TXM7_ENTIV</name>
<dbReference type="OrthoDB" id="412286at2759"/>
<dbReference type="VEuPathDB" id="AmoebaDB:EIN_327670"/>
<comment type="similarity">
    <text evidence="1">Belongs to the DeSI family.</text>
</comment>
<dbReference type="Gene3D" id="3.90.1720.30">
    <property type="entry name" value="PPPDE domains"/>
    <property type="match status" value="1"/>
</dbReference>
<dbReference type="GO" id="GO:0006508">
    <property type="term" value="P:proteolysis"/>
    <property type="evidence" value="ECO:0007669"/>
    <property type="project" value="UniProtKB-KW"/>
</dbReference>
<dbReference type="GO" id="GO:0101005">
    <property type="term" value="F:deubiquitinase activity"/>
    <property type="evidence" value="ECO:0007669"/>
    <property type="project" value="TreeGrafter"/>
</dbReference>